<reference evidence="9" key="1">
    <citation type="submission" date="2021-03" db="EMBL/GenBank/DDBJ databases">
        <title>Genomic Encyclopedia of Type Strains, Phase IV (KMG-IV): sequencing the most valuable type-strain genomes for metagenomic binning, comparative biology and taxonomic classification.</title>
        <authorList>
            <person name="Goeker M."/>
        </authorList>
    </citation>
    <scope>NUCLEOTIDE SEQUENCE</scope>
    <source>
        <strain evidence="9">DSM 107338</strain>
    </source>
</reference>
<comment type="caution">
    <text evidence="9">The sequence shown here is derived from an EMBL/GenBank/DDBJ whole genome shotgun (WGS) entry which is preliminary data.</text>
</comment>
<dbReference type="PRINTS" id="PR00411">
    <property type="entry name" value="PNDRDTASEI"/>
</dbReference>
<dbReference type="InterPro" id="IPR036188">
    <property type="entry name" value="FAD/NAD-bd_sf"/>
</dbReference>
<evidence type="ECO:0000313" key="10">
    <source>
        <dbReference type="Proteomes" id="UP001138793"/>
    </source>
</evidence>
<dbReference type="Pfam" id="PF02852">
    <property type="entry name" value="Pyr_redox_dim"/>
    <property type="match status" value="1"/>
</dbReference>
<gene>
    <name evidence="9" type="ORF">J2Z64_003000</name>
</gene>
<dbReference type="OrthoDB" id="9792592at2"/>
<protein>
    <submittedName>
        <fullName evidence="9">NADPH-dependent 2,4-dienoyl-CoA reductase/sulfur reductase-like enzyme</fullName>
    </submittedName>
</protein>
<dbReference type="InterPro" id="IPR016156">
    <property type="entry name" value="FAD/NAD-linked_Rdtase_dimer_sf"/>
</dbReference>
<feature type="domain" description="FAD/NAD(P)-binding" evidence="8">
    <location>
        <begin position="5"/>
        <end position="305"/>
    </location>
</feature>
<evidence type="ECO:0000256" key="1">
    <source>
        <dbReference type="ARBA" id="ARBA00001974"/>
    </source>
</evidence>
<evidence type="ECO:0000259" key="8">
    <source>
        <dbReference type="Pfam" id="PF07992"/>
    </source>
</evidence>
<keyword evidence="10" id="KW-1185">Reference proteome</keyword>
<evidence type="ECO:0000256" key="5">
    <source>
        <dbReference type="ARBA" id="ARBA00023002"/>
    </source>
</evidence>
<keyword evidence="5" id="KW-0560">Oxidoreductase</keyword>
<keyword evidence="4" id="KW-0274">FAD</keyword>
<dbReference type="Gene3D" id="3.50.50.60">
    <property type="entry name" value="FAD/NAD(P)-binding domain"/>
    <property type="match status" value="2"/>
</dbReference>
<keyword evidence="6" id="KW-0676">Redox-active center</keyword>
<name>A0A9X1CJB7_9BACI</name>
<comment type="similarity">
    <text evidence="2">Belongs to the class-III pyridine nucleotide-disulfide oxidoreductase family.</text>
</comment>
<evidence type="ECO:0000256" key="2">
    <source>
        <dbReference type="ARBA" id="ARBA00009130"/>
    </source>
</evidence>
<dbReference type="AlphaFoldDB" id="A0A9X1CJB7"/>
<evidence type="ECO:0000313" key="9">
    <source>
        <dbReference type="EMBL" id="MBP2078732.1"/>
    </source>
</evidence>
<dbReference type="InterPro" id="IPR050260">
    <property type="entry name" value="FAD-bd_OxRdtase"/>
</dbReference>
<dbReference type="InterPro" id="IPR023753">
    <property type="entry name" value="FAD/NAD-binding_dom"/>
</dbReference>
<proteinExistence type="inferred from homology"/>
<accession>A0A9X1CJB7</accession>
<dbReference type="Proteomes" id="UP001138793">
    <property type="component" value="Unassembled WGS sequence"/>
</dbReference>
<organism evidence="9 10">
    <name type="scientific">Oceanobacillus polygoni</name>
    <dbReference type="NCBI Taxonomy" id="1235259"/>
    <lineage>
        <taxon>Bacteria</taxon>
        <taxon>Bacillati</taxon>
        <taxon>Bacillota</taxon>
        <taxon>Bacilli</taxon>
        <taxon>Bacillales</taxon>
        <taxon>Bacillaceae</taxon>
        <taxon>Oceanobacillus</taxon>
    </lineage>
</organism>
<dbReference type="PANTHER" id="PTHR43429:SF1">
    <property type="entry name" value="NAD(P)H SULFUR OXIDOREDUCTASE (COA-DEPENDENT)"/>
    <property type="match status" value="1"/>
</dbReference>
<dbReference type="EMBL" id="JAGGMB010000010">
    <property type="protein sequence ID" value="MBP2078732.1"/>
    <property type="molecule type" value="Genomic_DNA"/>
</dbReference>
<evidence type="ECO:0000256" key="3">
    <source>
        <dbReference type="ARBA" id="ARBA00022630"/>
    </source>
</evidence>
<evidence type="ECO:0000259" key="7">
    <source>
        <dbReference type="Pfam" id="PF02852"/>
    </source>
</evidence>
<evidence type="ECO:0000256" key="4">
    <source>
        <dbReference type="ARBA" id="ARBA00022827"/>
    </source>
</evidence>
<dbReference type="PRINTS" id="PR00368">
    <property type="entry name" value="FADPNR"/>
</dbReference>
<dbReference type="GO" id="GO:0016491">
    <property type="term" value="F:oxidoreductase activity"/>
    <property type="evidence" value="ECO:0007669"/>
    <property type="project" value="UniProtKB-KW"/>
</dbReference>
<keyword evidence="3" id="KW-0285">Flavoprotein</keyword>
<feature type="domain" description="Pyridine nucleotide-disulphide oxidoreductase dimerisation" evidence="7">
    <location>
        <begin position="329"/>
        <end position="429"/>
    </location>
</feature>
<evidence type="ECO:0000256" key="6">
    <source>
        <dbReference type="ARBA" id="ARBA00023284"/>
    </source>
</evidence>
<dbReference type="SUPFAM" id="SSF51905">
    <property type="entry name" value="FAD/NAD(P)-binding domain"/>
    <property type="match status" value="2"/>
</dbReference>
<dbReference type="SUPFAM" id="SSF55424">
    <property type="entry name" value="FAD/NAD-linked reductases, dimerisation (C-terminal) domain"/>
    <property type="match status" value="1"/>
</dbReference>
<dbReference type="Pfam" id="PF07992">
    <property type="entry name" value="Pyr_redox_2"/>
    <property type="match status" value="1"/>
</dbReference>
<dbReference type="InterPro" id="IPR004099">
    <property type="entry name" value="Pyr_nucl-diS_OxRdtase_dimer"/>
</dbReference>
<dbReference type="RefSeq" id="WP_149472680.1">
    <property type="nucleotide sequence ID" value="NZ_JAGGMB010000010.1"/>
</dbReference>
<dbReference type="PANTHER" id="PTHR43429">
    <property type="entry name" value="PYRIDINE NUCLEOTIDE-DISULFIDE OXIDOREDUCTASE DOMAIN-CONTAINING"/>
    <property type="match status" value="1"/>
</dbReference>
<comment type="cofactor">
    <cofactor evidence="1">
        <name>FAD</name>
        <dbReference type="ChEBI" id="CHEBI:57692"/>
    </cofactor>
</comment>
<sequence length="448" mass="48939">MPRRKIVIVGGVGGGATVAAQIRRNDKDSEIIIFDKGGYISYANCGIPYYLGDVVQNREDLLYPPEKFAKKYDVSVHTNTEVISISRSDKNIKYRNGSQVQEETYDKLILSPGASAIVPDIEGIHNDRTFTVKTIEDMDAVHAFIQQNIPKSVAVVGAGFIGLEMIENLHVLGLNCTIIDRSSQVSKIVDDDMAAIVEDHLKDKGIELILNDGLKGFKNDGKTLFLNSGKQLEADMTILAIGVKPNTDLAIHAALELGSTGAVSVNEYMQTTDPDIYALGDVVETRDLLTGSPRHIALAWLAHRQAAIIAAHLDGEYIPYRGNIGSSILKVFDLTVAATGHNRQSLQQEGKQFKNVVLASTSHANYYPCSKKLWLKLFFHPETGLIFGGNVVGYDGVDKRMAVLATAIKGNLTVHDLPELELGYAPPYSSSKDPINIIGYQAIDMLKE</sequence>
<dbReference type="NCBIfam" id="NF010037">
    <property type="entry name" value="PRK13512.1"/>
    <property type="match status" value="1"/>
</dbReference>